<dbReference type="EnsemblPlants" id="KEH15676">
    <property type="protein sequence ID" value="KEH15676"/>
    <property type="gene ID" value="MTR_0663s0010"/>
</dbReference>
<evidence type="ECO:0000256" key="1">
    <source>
        <dbReference type="SAM" id="MobiDB-lite"/>
    </source>
</evidence>
<gene>
    <name evidence="4" type="ORF">MTR_0663s0010</name>
</gene>
<feature type="transmembrane region" description="Helical" evidence="2">
    <location>
        <begin position="260"/>
        <end position="282"/>
    </location>
</feature>
<accession>A0A072TEK9</accession>
<dbReference type="InterPro" id="IPR056925">
    <property type="entry name" value="ParE-like"/>
</dbReference>
<evidence type="ECO:0000259" key="3">
    <source>
        <dbReference type="Pfam" id="PF24732"/>
    </source>
</evidence>
<dbReference type="EMBL" id="KL403387">
    <property type="protein sequence ID" value="KEH15676.1"/>
    <property type="molecule type" value="Genomic_DNA"/>
</dbReference>
<keyword evidence="2" id="KW-0472">Membrane</keyword>
<dbReference type="Pfam" id="PF24732">
    <property type="entry name" value="ParE_like"/>
    <property type="match status" value="1"/>
</dbReference>
<reference evidence="4 6" key="2">
    <citation type="journal article" date="2014" name="BMC Genomics">
        <title>An improved genome release (version Mt4.0) for the model legume Medicago truncatula.</title>
        <authorList>
            <person name="Tang H."/>
            <person name="Krishnakumar V."/>
            <person name="Bidwell S."/>
            <person name="Rosen B."/>
            <person name="Chan A."/>
            <person name="Zhou S."/>
            <person name="Gentzbittel L."/>
            <person name="Childs K.L."/>
            <person name="Yandell M."/>
            <person name="Gundlach H."/>
            <person name="Mayer K.F."/>
            <person name="Schwartz D.C."/>
            <person name="Town C.D."/>
        </authorList>
    </citation>
    <scope>GENOME REANNOTATION</scope>
    <source>
        <strain evidence="4">A17</strain>
        <strain evidence="5 6">cv. Jemalong A17</strain>
    </source>
</reference>
<dbReference type="Proteomes" id="UP000002051">
    <property type="component" value="Unassembled WGS sequence"/>
</dbReference>
<proteinExistence type="predicted"/>
<protein>
    <submittedName>
        <fullName evidence="4">Transmembrane protein, putative</fullName>
    </submittedName>
</protein>
<feature type="region of interest" description="Disordered" evidence="1">
    <location>
        <begin position="57"/>
        <end position="138"/>
    </location>
</feature>
<feature type="domain" description="ParE-like toxin" evidence="3">
    <location>
        <begin position="2"/>
        <end position="61"/>
    </location>
</feature>
<keyword evidence="6" id="KW-1185">Reference proteome</keyword>
<dbReference type="AlphaFoldDB" id="A0A072TEK9"/>
<keyword evidence="2 4" id="KW-0812">Transmembrane</keyword>
<sequence>MERALHVLSELKAGAHPQSLGGKKLATRRGYFSVPVGLCHRIFVEATSLRPTQFVTHETYNSPPSRRDSQGNPAVDQPAKRVRAADTSARPAARQPADTGSVPSSNSTGPGDPERTFACARPHASFGSSHMAKRSNAGQPLTLSQALSRLQQIAARSRHDPLLGVPFDPGHVTVGPAPVRRVTLIGPGIDWDRQTLFLYPDQPLAAPTEDLARLRRELGAALEAIGLIGIALRSSLTPEARLKTVESHFNAFTTRERSGAVLVAAVLTTVAISASVGAFVGYGRGYERGGFGGRQVATRNMASGLSTLMTSGFSIRATDGVDKRYASTTETVGVLDMKMGIVPGWLLAAVIANAIGEFPLDLCAAGAAIGIGLSVAAFTRSSTDLSAATLPVIILLMRTGATACVRTWVDPGFSRFDPRLVPGWFKVCDHRRRLAQESHVAAKIAEVIASYGRPLYVYDLDKTRYAASRERDFHKALKAWCHDHQFCLKLHSAGTAHQGSRMSRSTCSIVVSFILPVFVLLAVFRIGYALQRIETAQVVLRGPVCDMAGAEPQRGASSCSFEASLAGSLFGGWWISPKTHPNVQFQVNDSELLSYAYTRDAWHMAYFGMRASAAEREFATTWSITRSSGSPLAAPCPWRLLLPMPRRQFNEAMSAAAQIPQTALDGHRQAPKLTTKTVNPDLIREACIQAIKRDESAFKRIDVTHIAETTDSSGSAATCLVDARIFEGSGVAATLGTITTSAAQFSVRVDLSTGEANVARVDEAAAREAAQVALASMFIAMKAVSTSPDKVTYSSTIAGKKCMVDVTTQGSGEPKRWLVGRIDCKR</sequence>
<reference evidence="5" key="3">
    <citation type="submission" date="2015-06" db="UniProtKB">
        <authorList>
            <consortium name="EnsemblPlants"/>
        </authorList>
    </citation>
    <scope>IDENTIFICATION</scope>
    <source>
        <strain evidence="5">cv. Jemalong A17</strain>
    </source>
</reference>
<evidence type="ECO:0000313" key="4">
    <source>
        <dbReference type="EMBL" id="KEH15676.1"/>
    </source>
</evidence>
<reference evidence="4 6" key="1">
    <citation type="journal article" date="2011" name="Nature">
        <title>The Medicago genome provides insight into the evolution of rhizobial symbioses.</title>
        <authorList>
            <person name="Young N.D."/>
            <person name="Debelle F."/>
            <person name="Oldroyd G.E."/>
            <person name="Geurts R."/>
            <person name="Cannon S.B."/>
            <person name="Udvardi M.K."/>
            <person name="Benedito V.A."/>
            <person name="Mayer K.F."/>
            <person name="Gouzy J."/>
            <person name="Schoof H."/>
            <person name="Van de Peer Y."/>
            <person name="Proost S."/>
            <person name="Cook D.R."/>
            <person name="Meyers B.C."/>
            <person name="Spannagl M."/>
            <person name="Cheung F."/>
            <person name="De Mita S."/>
            <person name="Krishnakumar V."/>
            <person name="Gundlach H."/>
            <person name="Zhou S."/>
            <person name="Mudge J."/>
            <person name="Bharti A.K."/>
            <person name="Murray J.D."/>
            <person name="Naoumkina M.A."/>
            <person name="Rosen B."/>
            <person name="Silverstein K.A."/>
            <person name="Tang H."/>
            <person name="Rombauts S."/>
            <person name="Zhao P.X."/>
            <person name="Zhou P."/>
            <person name="Barbe V."/>
            <person name="Bardou P."/>
            <person name="Bechner M."/>
            <person name="Bellec A."/>
            <person name="Berger A."/>
            <person name="Berges H."/>
            <person name="Bidwell S."/>
            <person name="Bisseling T."/>
            <person name="Choisne N."/>
            <person name="Couloux A."/>
            <person name="Denny R."/>
            <person name="Deshpande S."/>
            <person name="Dai X."/>
            <person name="Doyle J.J."/>
            <person name="Dudez A.M."/>
            <person name="Farmer A.D."/>
            <person name="Fouteau S."/>
            <person name="Franken C."/>
            <person name="Gibelin C."/>
            <person name="Gish J."/>
            <person name="Goldstein S."/>
            <person name="Gonzalez A.J."/>
            <person name="Green P.J."/>
            <person name="Hallab A."/>
            <person name="Hartog M."/>
            <person name="Hua A."/>
            <person name="Humphray S.J."/>
            <person name="Jeong D.H."/>
            <person name="Jing Y."/>
            <person name="Jocker A."/>
            <person name="Kenton S.M."/>
            <person name="Kim D.J."/>
            <person name="Klee K."/>
            <person name="Lai H."/>
            <person name="Lang C."/>
            <person name="Lin S."/>
            <person name="Macmil S.L."/>
            <person name="Magdelenat G."/>
            <person name="Matthews L."/>
            <person name="McCorrison J."/>
            <person name="Monaghan E.L."/>
            <person name="Mun J.H."/>
            <person name="Najar F.Z."/>
            <person name="Nicholson C."/>
            <person name="Noirot C."/>
            <person name="O'Bleness M."/>
            <person name="Paule C.R."/>
            <person name="Poulain J."/>
            <person name="Prion F."/>
            <person name="Qin B."/>
            <person name="Qu C."/>
            <person name="Retzel E.F."/>
            <person name="Riddle C."/>
            <person name="Sallet E."/>
            <person name="Samain S."/>
            <person name="Samson N."/>
            <person name="Sanders I."/>
            <person name="Saurat O."/>
            <person name="Scarpelli C."/>
            <person name="Schiex T."/>
            <person name="Segurens B."/>
            <person name="Severin A.J."/>
            <person name="Sherrier D.J."/>
            <person name="Shi R."/>
            <person name="Sims S."/>
            <person name="Singer S.R."/>
            <person name="Sinharoy S."/>
            <person name="Sterck L."/>
            <person name="Viollet A."/>
            <person name="Wang B.B."/>
            <person name="Wang K."/>
            <person name="Wang M."/>
            <person name="Wang X."/>
            <person name="Warfsmann J."/>
            <person name="Weissenbach J."/>
            <person name="White D.D."/>
            <person name="White J.D."/>
            <person name="Wiley G.B."/>
            <person name="Wincker P."/>
            <person name="Xing Y."/>
            <person name="Yang L."/>
            <person name="Yao Z."/>
            <person name="Ying F."/>
            <person name="Zhai J."/>
            <person name="Zhou L."/>
            <person name="Zuber A."/>
            <person name="Denarie J."/>
            <person name="Dixon R.A."/>
            <person name="May G.D."/>
            <person name="Schwartz D.C."/>
            <person name="Rogers J."/>
            <person name="Quetier F."/>
            <person name="Town C.D."/>
            <person name="Roe B.A."/>
        </authorList>
    </citation>
    <scope>NUCLEOTIDE SEQUENCE [LARGE SCALE GENOMIC DNA]</scope>
    <source>
        <strain evidence="4">A17</strain>
        <strain evidence="5 6">cv. Jemalong A17</strain>
    </source>
</reference>
<evidence type="ECO:0000313" key="6">
    <source>
        <dbReference type="Proteomes" id="UP000002051"/>
    </source>
</evidence>
<dbReference type="HOGENOM" id="CLU_343033_0_0_1"/>
<organism evidence="4 6">
    <name type="scientific">Medicago truncatula</name>
    <name type="common">Barrel medic</name>
    <name type="synonym">Medicago tribuloides</name>
    <dbReference type="NCBI Taxonomy" id="3880"/>
    <lineage>
        <taxon>Eukaryota</taxon>
        <taxon>Viridiplantae</taxon>
        <taxon>Streptophyta</taxon>
        <taxon>Embryophyta</taxon>
        <taxon>Tracheophyta</taxon>
        <taxon>Spermatophyta</taxon>
        <taxon>Magnoliopsida</taxon>
        <taxon>eudicotyledons</taxon>
        <taxon>Gunneridae</taxon>
        <taxon>Pentapetalae</taxon>
        <taxon>rosids</taxon>
        <taxon>fabids</taxon>
        <taxon>Fabales</taxon>
        <taxon>Fabaceae</taxon>
        <taxon>Papilionoideae</taxon>
        <taxon>50 kb inversion clade</taxon>
        <taxon>NPAAA clade</taxon>
        <taxon>Hologalegina</taxon>
        <taxon>IRL clade</taxon>
        <taxon>Trifolieae</taxon>
        <taxon>Medicago</taxon>
    </lineage>
</organism>
<evidence type="ECO:0000313" key="5">
    <source>
        <dbReference type="EnsemblPlants" id="KEH15676"/>
    </source>
</evidence>
<name>A0A072TEK9_MEDTR</name>
<feature type="transmembrane region" description="Helical" evidence="2">
    <location>
        <begin position="507"/>
        <end position="528"/>
    </location>
</feature>
<evidence type="ECO:0000256" key="2">
    <source>
        <dbReference type="SAM" id="Phobius"/>
    </source>
</evidence>
<keyword evidence="2" id="KW-1133">Transmembrane helix</keyword>